<accession>A0ABS8Y1Q5</accession>
<comment type="caution">
    <text evidence="2">The sequence shown here is derived from an EMBL/GenBank/DDBJ whole genome shotgun (WGS) entry which is preliminary data.</text>
</comment>
<evidence type="ECO:0000313" key="2">
    <source>
        <dbReference type="EMBL" id="MCE4557945.1"/>
    </source>
</evidence>
<evidence type="ECO:0000256" key="1">
    <source>
        <dbReference type="SAM" id="Phobius"/>
    </source>
</evidence>
<sequence length="564" mass="59382">MFSLLPAWLAYAGAVALAAGLFLLQRLRVRPRVVVLPSAMLWRLAAIEAPPRTLYQRFRGWPAYLLSLLLVLLLWSVVVGLQRAPEAALGRHVFYLDNSVLLTPDGRLDRARQALLDDVARVPAAQREVVLGDALGTRLLAPGEPLGLLQTRLQAVAAEIRPSTFAGWARQRPSPGGEPLTLHYYGAWPAAEAARPPAGARLAWGYVAPAVPNNRGIVSLGAWPARSGTWGRVDVLVGTMAQQGAAPDLGQLSFSLDGRPFSADGARAAGPAAWVLRDVVADGRTLRVALRQGDAFAADDAAALVLPRLQRVAVAVGPGVPTAVADVIRHDPSLQRVDEPQAQVVVRAGGEGASAAPALRLVPAASQASAFAVKVPGPTQPDAGATLVALGLSGLEAGPLADRLNRSIGIDLETGPRREIAAWRELFEEGAGFTRDAAMPLFVSRSLHWLATPAPWASHVRAGHAMRWSSPDETSTASNEPAAVGAFVPGAGAAVIDGHTVTASLLDEGQSRAAGLAPPAPVRAEADEARPNGTWAWDAAEVALVLALLLLLVEWQAYRRGRMP</sequence>
<gene>
    <name evidence="2" type="ORF">LXT13_26500</name>
</gene>
<keyword evidence="1" id="KW-0472">Membrane</keyword>
<name>A0ABS8Y1Q5_9BURK</name>
<proteinExistence type="predicted"/>
<keyword evidence="1" id="KW-0812">Transmembrane</keyword>
<feature type="transmembrane region" description="Helical" evidence="1">
    <location>
        <begin position="6"/>
        <end position="24"/>
    </location>
</feature>
<dbReference type="EMBL" id="JAJTWU010000014">
    <property type="protein sequence ID" value="MCE4557945.1"/>
    <property type="molecule type" value="Genomic_DNA"/>
</dbReference>
<protein>
    <recommendedName>
        <fullName evidence="4">Aerotolerance regulator N-terminal domain-containing protein</fullName>
    </recommendedName>
</protein>
<keyword evidence="3" id="KW-1185">Reference proteome</keyword>
<dbReference type="RefSeq" id="WP_233375334.1">
    <property type="nucleotide sequence ID" value="NZ_JAJTWU010000014.1"/>
</dbReference>
<evidence type="ECO:0000313" key="3">
    <source>
        <dbReference type="Proteomes" id="UP001200741"/>
    </source>
</evidence>
<dbReference type="Proteomes" id="UP001200741">
    <property type="component" value="Unassembled WGS sequence"/>
</dbReference>
<evidence type="ECO:0008006" key="4">
    <source>
        <dbReference type="Google" id="ProtNLM"/>
    </source>
</evidence>
<keyword evidence="1" id="KW-1133">Transmembrane helix</keyword>
<feature type="transmembrane region" description="Helical" evidence="1">
    <location>
        <begin position="61"/>
        <end position="81"/>
    </location>
</feature>
<organism evidence="2 3">
    <name type="scientific">Pelomonas cellulosilytica</name>
    <dbReference type="NCBI Taxonomy" id="2906762"/>
    <lineage>
        <taxon>Bacteria</taxon>
        <taxon>Pseudomonadati</taxon>
        <taxon>Pseudomonadota</taxon>
        <taxon>Betaproteobacteria</taxon>
        <taxon>Burkholderiales</taxon>
        <taxon>Sphaerotilaceae</taxon>
        <taxon>Roseateles</taxon>
    </lineage>
</organism>
<reference evidence="2 3" key="1">
    <citation type="submission" date="2021-12" db="EMBL/GenBank/DDBJ databases">
        <title>Genome seq of P8.</title>
        <authorList>
            <person name="Seo T."/>
        </authorList>
    </citation>
    <scope>NUCLEOTIDE SEQUENCE [LARGE SCALE GENOMIC DNA]</scope>
    <source>
        <strain evidence="2 3">P8</strain>
    </source>
</reference>